<keyword evidence="2" id="KW-0472">Membrane</keyword>
<evidence type="ECO:0000313" key="3">
    <source>
        <dbReference type="EMBL" id="GMI43385.1"/>
    </source>
</evidence>
<dbReference type="AlphaFoldDB" id="A0A9W7GGD1"/>
<dbReference type="Proteomes" id="UP001165065">
    <property type="component" value="Unassembled WGS sequence"/>
</dbReference>
<accession>A0A9W7GGD1</accession>
<protein>
    <submittedName>
        <fullName evidence="3">Uncharacterized protein</fullName>
    </submittedName>
</protein>
<evidence type="ECO:0000313" key="4">
    <source>
        <dbReference type="Proteomes" id="UP001165065"/>
    </source>
</evidence>
<keyword evidence="2" id="KW-1133">Transmembrane helix</keyword>
<evidence type="ECO:0000256" key="1">
    <source>
        <dbReference type="SAM" id="MobiDB-lite"/>
    </source>
</evidence>
<keyword evidence="2" id="KW-0812">Transmembrane</keyword>
<organism evidence="3 4">
    <name type="scientific">Triparma columacea</name>
    <dbReference type="NCBI Taxonomy" id="722753"/>
    <lineage>
        <taxon>Eukaryota</taxon>
        <taxon>Sar</taxon>
        <taxon>Stramenopiles</taxon>
        <taxon>Ochrophyta</taxon>
        <taxon>Bolidophyceae</taxon>
        <taxon>Parmales</taxon>
        <taxon>Triparmaceae</taxon>
        <taxon>Triparma</taxon>
    </lineage>
</organism>
<dbReference type="EMBL" id="BRYA01000192">
    <property type="protein sequence ID" value="GMI43385.1"/>
    <property type="molecule type" value="Genomic_DNA"/>
</dbReference>
<name>A0A9W7GGD1_9STRA</name>
<comment type="caution">
    <text evidence="3">The sequence shown here is derived from an EMBL/GenBank/DDBJ whole genome shotgun (WGS) entry which is preliminary data.</text>
</comment>
<evidence type="ECO:0000256" key="2">
    <source>
        <dbReference type="SAM" id="Phobius"/>
    </source>
</evidence>
<sequence>MIVPADSGEESVRSDVSAKDRVVEVIRAHLSTLREELQDVSSRELEMIADDQETESPVSMIVIGFLRDIEKSAGERVASAETRLQIKEPLVEERAEGRERAKTRKGAALDMHINESLVKLADKLDIESKIRSAGYDVNQEILDFTVPLSTSLITTTKVIAEMLFVSILFSMAAAAAIYCVTLVTKGMEVSDSADMQWEDVYRVLKSAGVSYSSATSSIRKLKYISLGSNPPSSLKDELNDAFCAKILTAKSIPLSTFTSLQNKEHIIGLGALITAFRDYTDYRVQELIVEYVTWLRNQYDEVYAAHESSNSNEECYGSYLKYAFKEFIKACESVVVSRGVCGVRTGEMARLGRRGDVEEILQQRWSREAVGDKPVRMDEEPEEAEWGWVSYEGDGGQQEKDISDESAGQGDAAVIPPPVKPQHWPCDHSPLAGRWMVGGMEKERKETEPWSHRVAHEYLGSLEYDRVKCPGWGSAQLSVPKELTQKAEDIMEGRPFDPSDLDFAVYVYLTTLQLGLPNSSTAKDLTKPRLERVLSYLKTGECWTIVERLNADWNDVIEWRLQSIYDHYKGGMVKRYREWRTARGRVLVQAAKGVEDGDVNTARVMMTIIGREIMQAVEDGFKDLIRTLTSVADIVLDWGDGGEAWGEVFNSFFDVVGGISLESVNDFALKIWREDKERLMFETQEVASQVEDVRFTPGVMVKIKSKIDDVFDTPMVKGRPKNLFHDASSRDEDKIKISGVPLKWRMALCNALGERATEVDFNRYRGHFDHKALSFASSVVTLPMDGVNLTIKSNGDVVELAVASSCGFEIDGIRIKLTIADINSSASVEVGIVDIYKVKDPVDRRYYLPPAPFASFEIVTEVAVFHDLYSPGMVVYTDNVEVDFWRRLRPCKLTDWCAGGDGEGFRKIWSKMSEVVSWSLQGGDGSVVEKANDENWDVLNYAEINLSDFAISSDERSSVVSLQEPMLKVTGWAFSTTLCGARLLFVLTTSVSSSSMEVRCNRKDTAEAWCCEGVRDGLVRWITKGRWGFSEVLSPDFGY</sequence>
<gene>
    <name evidence="3" type="ORF">TrCOL_g9680</name>
</gene>
<proteinExistence type="predicted"/>
<dbReference type="OrthoDB" id="10313224at2759"/>
<reference evidence="4" key="1">
    <citation type="journal article" date="2023" name="Commun. Biol.">
        <title>Genome analysis of Parmales, the sister group of diatoms, reveals the evolutionary specialization of diatoms from phago-mixotrophs to photoautotrophs.</title>
        <authorList>
            <person name="Ban H."/>
            <person name="Sato S."/>
            <person name="Yoshikawa S."/>
            <person name="Yamada K."/>
            <person name="Nakamura Y."/>
            <person name="Ichinomiya M."/>
            <person name="Sato N."/>
            <person name="Blanc-Mathieu R."/>
            <person name="Endo H."/>
            <person name="Kuwata A."/>
            <person name="Ogata H."/>
        </authorList>
    </citation>
    <scope>NUCLEOTIDE SEQUENCE [LARGE SCALE GENOMIC DNA]</scope>
</reference>
<feature type="transmembrane region" description="Helical" evidence="2">
    <location>
        <begin position="162"/>
        <end position="183"/>
    </location>
</feature>
<feature type="region of interest" description="Disordered" evidence="1">
    <location>
        <begin position="392"/>
        <end position="423"/>
    </location>
</feature>
<keyword evidence="4" id="KW-1185">Reference proteome</keyword>